<keyword evidence="1" id="KW-0472">Membrane</keyword>
<evidence type="ECO:0000256" key="1">
    <source>
        <dbReference type="SAM" id="Phobius"/>
    </source>
</evidence>
<feature type="transmembrane region" description="Helical" evidence="1">
    <location>
        <begin position="112"/>
        <end position="136"/>
    </location>
</feature>
<accession>A0A8S1SEY6</accession>
<protein>
    <submittedName>
        <fullName evidence="2">Uncharacterized protein</fullName>
    </submittedName>
</protein>
<gene>
    <name evidence="2" type="ORF">POCTA_138.1.T0090086</name>
</gene>
<dbReference type="AlphaFoldDB" id="A0A8S1SEY6"/>
<keyword evidence="1" id="KW-1133">Transmembrane helix</keyword>
<evidence type="ECO:0000313" key="3">
    <source>
        <dbReference type="Proteomes" id="UP000683925"/>
    </source>
</evidence>
<comment type="caution">
    <text evidence="2">The sequence shown here is derived from an EMBL/GenBank/DDBJ whole genome shotgun (WGS) entry which is preliminary data.</text>
</comment>
<dbReference type="Proteomes" id="UP000683925">
    <property type="component" value="Unassembled WGS sequence"/>
</dbReference>
<feature type="transmembrane region" description="Helical" evidence="1">
    <location>
        <begin position="83"/>
        <end position="100"/>
    </location>
</feature>
<keyword evidence="1" id="KW-0812">Transmembrane</keyword>
<reference evidence="2" key="1">
    <citation type="submission" date="2021-01" db="EMBL/GenBank/DDBJ databases">
        <authorList>
            <consortium name="Genoscope - CEA"/>
            <person name="William W."/>
        </authorList>
    </citation>
    <scope>NUCLEOTIDE SEQUENCE</scope>
</reference>
<dbReference type="OrthoDB" id="307541at2759"/>
<keyword evidence="3" id="KW-1185">Reference proteome</keyword>
<proteinExistence type="predicted"/>
<dbReference type="EMBL" id="CAJJDP010000008">
    <property type="protein sequence ID" value="CAD8137907.1"/>
    <property type="molecule type" value="Genomic_DNA"/>
</dbReference>
<sequence>MLSDIYRNQGLFKALFLTVGFVLIVFCFFCNVGEFNKSTSKSKYYYTFSARYHSSSSDGIDCYQDIDTCNGDGFCNTVKTTPYLGGFALGFIGLVLIFSFGESIISRVIKKYHIWIIQLVFLFLAWALLLIIPILYLTTKGNNWNLCWFPIIFEFIAVFATSFSAFLYYKSNETRGPGLLS</sequence>
<dbReference type="OMA" id="YYTFSAR"/>
<organism evidence="2 3">
    <name type="scientific">Paramecium octaurelia</name>
    <dbReference type="NCBI Taxonomy" id="43137"/>
    <lineage>
        <taxon>Eukaryota</taxon>
        <taxon>Sar</taxon>
        <taxon>Alveolata</taxon>
        <taxon>Ciliophora</taxon>
        <taxon>Intramacronucleata</taxon>
        <taxon>Oligohymenophorea</taxon>
        <taxon>Peniculida</taxon>
        <taxon>Parameciidae</taxon>
        <taxon>Paramecium</taxon>
    </lineage>
</organism>
<name>A0A8S1SEY6_PAROT</name>
<feature type="transmembrane region" description="Helical" evidence="1">
    <location>
        <begin position="12"/>
        <end position="35"/>
    </location>
</feature>
<feature type="transmembrane region" description="Helical" evidence="1">
    <location>
        <begin position="148"/>
        <end position="169"/>
    </location>
</feature>
<evidence type="ECO:0000313" key="2">
    <source>
        <dbReference type="EMBL" id="CAD8137907.1"/>
    </source>
</evidence>